<dbReference type="SUPFAM" id="SSF51182">
    <property type="entry name" value="RmlC-like cupins"/>
    <property type="match status" value="1"/>
</dbReference>
<reference evidence="8" key="1">
    <citation type="submission" date="2016-09" db="EMBL/GenBank/DDBJ databases">
        <authorList>
            <person name="Varghese N."/>
            <person name="Submissions S."/>
        </authorList>
    </citation>
    <scope>NUCLEOTIDE SEQUENCE [LARGE SCALE GENOMIC DNA]</scope>
    <source>
        <strain evidence="8">25nlg</strain>
    </source>
</reference>
<evidence type="ECO:0000256" key="6">
    <source>
        <dbReference type="PIRSR" id="PIRSR610300-51"/>
    </source>
</evidence>
<feature type="binding site" evidence="6">
    <location>
        <position position="73"/>
    </location>
    <ligand>
        <name>Fe cation</name>
        <dbReference type="ChEBI" id="CHEBI:24875"/>
        <note>catalytic</note>
    </ligand>
</feature>
<keyword evidence="3 7" id="KW-0223">Dioxygenase</keyword>
<proteinExistence type="inferred from homology"/>
<dbReference type="InterPro" id="IPR011051">
    <property type="entry name" value="RmlC_Cupin_sf"/>
</dbReference>
<evidence type="ECO:0000256" key="1">
    <source>
        <dbReference type="ARBA" id="ARBA00006622"/>
    </source>
</evidence>
<dbReference type="EMBL" id="FMYM01000003">
    <property type="protein sequence ID" value="SDB92249.1"/>
    <property type="molecule type" value="Genomic_DNA"/>
</dbReference>
<dbReference type="PANTHER" id="PTHR12918">
    <property type="entry name" value="CYSTEINE DIOXYGENASE"/>
    <property type="match status" value="1"/>
</dbReference>
<dbReference type="GO" id="GO:0016702">
    <property type="term" value="F:oxidoreductase activity, acting on single donors with incorporation of molecular oxygen, incorporation of two atoms of oxygen"/>
    <property type="evidence" value="ECO:0007669"/>
    <property type="project" value="InterPro"/>
</dbReference>
<accession>A0A1G6HD90</accession>
<organism evidence="7 8">
    <name type="scientific">Shouchella lonarensis</name>
    <dbReference type="NCBI Taxonomy" id="1464122"/>
    <lineage>
        <taxon>Bacteria</taxon>
        <taxon>Bacillati</taxon>
        <taxon>Bacillota</taxon>
        <taxon>Bacilli</taxon>
        <taxon>Bacillales</taxon>
        <taxon>Bacillaceae</taxon>
        <taxon>Shouchella</taxon>
    </lineage>
</organism>
<dbReference type="AlphaFoldDB" id="A0A1G6HD90"/>
<keyword evidence="5 6" id="KW-0408">Iron</keyword>
<evidence type="ECO:0000313" key="8">
    <source>
        <dbReference type="Proteomes" id="UP000242662"/>
    </source>
</evidence>
<feature type="binding site" evidence="6">
    <location>
        <position position="123"/>
    </location>
    <ligand>
        <name>Fe cation</name>
        <dbReference type="ChEBI" id="CHEBI:24875"/>
        <note>catalytic</note>
    </ligand>
</feature>
<dbReference type="GO" id="GO:0008198">
    <property type="term" value="F:ferrous iron binding"/>
    <property type="evidence" value="ECO:0007669"/>
    <property type="project" value="TreeGrafter"/>
</dbReference>
<protein>
    <submittedName>
        <fullName evidence="7">Cysteine dioxygenase</fullName>
    </submittedName>
</protein>
<dbReference type="InterPro" id="IPR010300">
    <property type="entry name" value="CDO_1"/>
</dbReference>
<dbReference type="STRING" id="1464122.SAMN05421737_103211"/>
<dbReference type="CDD" id="cd10548">
    <property type="entry name" value="cupin_CDO"/>
    <property type="match status" value="1"/>
</dbReference>
<evidence type="ECO:0000256" key="5">
    <source>
        <dbReference type="ARBA" id="ARBA00023004"/>
    </source>
</evidence>
<name>A0A1G6HD90_9BACI</name>
<dbReference type="InterPro" id="IPR014710">
    <property type="entry name" value="RmlC-like_jellyroll"/>
</dbReference>
<dbReference type="Pfam" id="PF05995">
    <property type="entry name" value="CDO_I"/>
    <property type="match status" value="1"/>
</dbReference>
<evidence type="ECO:0000256" key="3">
    <source>
        <dbReference type="ARBA" id="ARBA00022964"/>
    </source>
</evidence>
<keyword evidence="2 6" id="KW-0479">Metal-binding</keyword>
<sequence>MALLQTLQSLQVSSHQDLIRIIKTLDLSVEKIAHYRKSPDEMEYGRNVIYKTDELEVLVLHFPPLTKTPVHDHGRSSGCVYIVEGQLQNVLYRSDCCDASLMYDRTEDFRQGEMVPVHNDMIHMMQNVTMSPVTTFHIYSPPLEEGRVYSPDM</sequence>
<evidence type="ECO:0000256" key="2">
    <source>
        <dbReference type="ARBA" id="ARBA00022723"/>
    </source>
</evidence>
<feature type="binding site" evidence="6">
    <location>
        <position position="71"/>
    </location>
    <ligand>
        <name>Fe cation</name>
        <dbReference type="ChEBI" id="CHEBI:24875"/>
        <note>catalytic</note>
    </ligand>
</feature>
<keyword evidence="4" id="KW-0560">Oxidoreductase</keyword>
<dbReference type="Proteomes" id="UP000242662">
    <property type="component" value="Unassembled WGS sequence"/>
</dbReference>
<comment type="similarity">
    <text evidence="1">Belongs to the cysteine dioxygenase family.</text>
</comment>
<dbReference type="Gene3D" id="2.60.120.10">
    <property type="entry name" value="Jelly Rolls"/>
    <property type="match status" value="1"/>
</dbReference>
<dbReference type="RefSeq" id="WP_176763793.1">
    <property type="nucleotide sequence ID" value="NZ_FMYM01000003.1"/>
</dbReference>
<keyword evidence="8" id="KW-1185">Reference proteome</keyword>
<dbReference type="PANTHER" id="PTHR12918:SF1">
    <property type="entry name" value="CYSTEINE DIOXYGENASE TYPE 1"/>
    <property type="match status" value="1"/>
</dbReference>
<gene>
    <name evidence="7" type="ORF">SAMN05421737_103211</name>
</gene>
<evidence type="ECO:0000313" key="7">
    <source>
        <dbReference type="EMBL" id="SDB92249.1"/>
    </source>
</evidence>
<evidence type="ECO:0000256" key="4">
    <source>
        <dbReference type="ARBA" id="ARBA00023002"/>
    </source>
</evidence>